<dbReference type="InterPro" id="IPR028081">
    <property type="entry name" value="Leu-bd"/>
</dbReference>
<comment type="similarity">
    <text evidence="1">Belongs to the leucine-binding protein family.</text>
</comment>
<feature type="signal peptide" evidence="3">
    <location>
        <begin position="1"/>
        <end position="23"/>
    </location>
</feature>
<keyword evidence="6" id="KW-1185">Reference proteome</keyword>
<dbReference type="PANTHER" id="PTHR30483:SF37">
    <property type="entry name" value="ABC TRANSPORTER SUBSTRATE-BINDING PROTEIN"/>
    <property type="match status" value="1"/>
</dbReference>
<organism evidence="5 6">
    <name type="scientific">Hydrogenophaga laconesensis</name>
    <dbReference type="NCBI Taxonomy" id="1805971"/>
    <lineage>
        <taxon>Bacteria</taxon>
        <taxon>Pseudomonadati</taxon>
        <taxon>Pseudomonadota</taxon>
        <taxon>Betaproteobacteria</taxon>
        <taxon>Burkholderiales</taxon>
        <taxon>Comamonadaceae</taxon>
        <taxon>Hydrogenophaga</taxon>
    </lineage>
</organism>
<feature type="domain" description="Leucine-binding protein" evidence="4">
    <location>
        <begin position="25"/>
        <end position="370"/>
    </location>
</feature>
<dbReference type="Proteomes" id="UP001265550">
    <property type="component" value="Unassembled WGS sequence"/>
</dbReference>
<protein>
    <submittedName>
        <fullName evidence="5">Branched-chain amino acid transport system substrate-binding protein</fullName>
    </submittedName>
</protein>
<evidence type="ECO:0000313" key="5">
    <source>
        <dbReference type="EMBL" id="MDR7097453.1"/>
    </source>
</evidence>
<proteinExistence type="inferred from homology"/>
<sequence>MKTRSLMSCASMLLAAALPSAWADTVKIAVIDPASGPFAGPSLNWTRSMKLTADAVNRNKLAGGHTLELTQFDNKGTAQESVAVFRTAVDQGYRYFINGGSSAAYATLLDAVNKHNARNPGKEVLLLTHSNSDPDLTNAKCSFWSFRYNPNADMYVEALTSDIAKDPKIRKLYIIGQNYALGQSVSKATKEFLKRKRPDLEIVGDDLHPIGQVKDFAPYIAKIKASGADAVTTANWGVDLTLLIKAANEAGLNVPFYTYYAHSFGVPTALGVAAAGRVRNISTFSANNEGFLGKELVEGMKKEFNEDFIISGTYTVITALSGGIRQAGSTDPVKVAFALEGAKFKDISGESEMRKLDHQLQANTYVSTWTKLNGKDVKYDQENTGYGWKVERRIEAYVGSQPTSCQMERPSRPS</sequence>
<evidence type="ECO:0000256" key="2">
    <source>
        <dbReference type="ARBA" id="ARBA00022729"/>
    </source>
</evidence>
<dbReference type="CDD" id="cd06329">
    <property type="entry name" value="PBP1_SBP-like"/>
    <property type="match status" value="1"/>
</dbReference>
<dbReference type="Pfam" id="PF13458">
    <property type="entry name" value="Peripla_BP_6"/>
    <property type="match status" value="1"/>
</dbReference>
<gene>
    <name evidence="5" type="ORF">J2X09_005229</name>
</gene>
<dbReference type="InterPro" id="IPR028082">
    <property type="entry name" value="Peripla_BP_I"/>
</dbReference>
<evidence type="ECO:0000313" key="6">
    <source>
        <dbReference type="Proteomes" id="UP001265550"/>
    </source>
</evidence>
<dbReference type="PANTHER" id="PTHR30483">
    <property type="entry name" value="LEUCINE-SPECIFIC-BINDING PROTEIN"/>
    <property type="match status" value="1"/>
</dbReference>
<reference evidence="5 6" key="1">
    <citation type="submission" date="2023-07" db="EMBL/GenBank/DDBJ databases">
        <title>Sorghum-associated microbial communities from plants grown in Nebraska, USA.</title>
        <authorList>
            <person name="Schachtman D."/>
        </authorList>
    </citation>
    <scope>NUCLEOTIDE SEQUENCE [LARGE SCALE GENOMIC DNA]</scope>
    <source>
        <strain evidence="5 6">BE240</strain>
    </source>
</reference>
<evidence type="ECO:0000259" key="4">
    <source>
        <dbReference type="Pfam" id="PF13458"/>
    </source>
</evidence>
<name>A0ABU1VJU2_9BURK</name>
<dbReference type="InterPro" id="IPR051010">
    <property type="entry name" value="BCAA_transport"/>
</dbReference>
<keyword evidence="2 3" id="KW-0732">Signal</keyword>
<dbReference type="RefSeq" id="WP_204735827.1">
    <property type="nucleotide sequence ID" value="NZ_JAVDWE010000026.1"/>
</dbReference>
<comment type="caution">
    <text evidence="5">The sequence shown here is derived from an EMBL/GenBank/DDBJ whole genome shotgun (WGS) entry which is preliminary data.</text>
</comment>
<dbReference type="Gene3D" id="3.40.50.2300">
    <property type="match status" value="2"/>
</dbReference>
<dbReference type="SUPFAM" id="SSF53822">
    <property type="entry name" value="Periplasmic binding protein-like I"/>
    <property type="match status" value="1"/>
</dbReference>
<feature type="chain" id="PRO_5045491011" evidence="3">
    <location>
        <begin position="24"/>
        <end position="414"/>
    </location>
</feature>
<dbReference type="EMBL" id="JAVDWE010000026">
    <property type="protein sequence ID" value="MDR7097453.1"/>
    <property type="molecule type" value="Genomic_DNA"/>
</dbReference>
<accession>A0ABU1VJU2</accession>
<evidence type="ECO:0000256" key="1">
    <source>
        <dbReference type="ARBA" id="ARBA00010062"/>
    </source>
</evidence>
<evidence type="ECO:0000256" key="3">
    <source>
        <dbReference type="SAM" id="SignalP"/>
    </source>
</evidence>